<reference evidence="7 8" key="1">
    <citation type="submission" date="2024-05" db="EMBL/GenBank/DDBJ databases">
        <title>Genome sequencing and assembly of Indian major carp, Cirrhinus mrigala (Hamilton, 1822).</title>
        <authorList>
            <person name="Mohindra V."/>
            <person name="Chowdhury L.M."/>
            <person name="Lal K."/>
            <person name="Jena J.K."/>
        </authorList>
    </citation>
    <scope>NUCLEOTIDE SEQUENCE [LARGE SCALE GENOMIC DNA]</scope>
    <source>
        <strain evidence="7">CM1030</strain>
        <tissue evidence="7">Blood</tissue>
    </source>
</reference>
<dbReference type="AlphaFoldDB" id="A0ABD0QID0"/>
<dbReference type="InterPro" id="IPR032695">
    <property type="entry name" value="Integrin_dom_sf"/>
</dbReference>
<dbReference type="Gene3D" id="2.60.40.1460">
    <property type="entry name" value="Integrin domains. Chain A, domain 2"/>
    <property type="match status" value="1"/>
</dbReference>
<dbReference type="SUPFAM" id="SSF69179">
    <property type="entry name" value="Integrin domains"/>
    <property type="match status" value="1"/>
</dbReference>
<dbReference type="EMBL" id="JAMKFB020000009">
    <property type="protein sequence ID" value="KAL0184816.1"/>
    <property type="molecule type" value="Genomic_DNA"/>
</dbReference>
<evidence type="ECO:0000256" key="3">
    <source>
        <dbReference type="ARBA" id="ARBA00023136"/>
    </source>
</evidence>
<feature type="non-terminal residue" evidence="7">
    <location>
        <position position="1"/>
    </location>
</feature>
<evidence type="ECO:0000313" key="8">
    <source>
        <dbReference type="Proteomes" id="UP001529510"/>
    </source>
</evidence>
<feature type="non-terminal residue" evidence="7">
    <location>
        <position position="51"/>
    </location>
</feature>
<feature type="region of interest" description="Disordered" evidence="5">
    <location>
        <begin position="29"/>
        <end position="51"/>
    </location>
</feature>
<feature type="compositionally biased region" description="Basic and acidic residues" evidence="5">
    <location>
        <begin position="40"/>
        <end position="51"/>
    </location>
</feature>
<feature type="domain" description="Integrin alpha first immunoglubulin-like" evidence="6">
    <location>
        <begin position="2"/>
        <end position="47"/>
    </location>
</feature>
<evidence type="ECO:0000256" key="5">
    <source>
        <dbReference type="SAM" id="MobiDB-lite"/>
    </source>
</evidence>
<evidence type="ECO:0000313" key="7">
    <source>
        <dbReference type="EMBL" id="KAL0184816.1"/>
    </source>
</evidence>
<dbReference type="Proteomes" id="UP001529510">
    <property type="component" value="Unassembled WGS sequence"/>
</dbReference>
<evidence type="ECO:0000259" key="6">
    <source>
        <dbReference type="Pfam" id="PF08441"/>
    </source>
</evidence>
<evidence type="ECO:0000256" key="2">
    <source>
        <dbReference type="ARBA" id="ARBA00023037"/>
    </source>
</evidence>
<gene>
    <name evidence="7" type="ORF">M9458_020512</name>
</gene>
<keyword evidence="3" id="KW-0472">Membrane</keyword>
<evidence type="ECO:0000256" key="4">
    <source>
        <dbReference type="ARBA" id="ARBA00023180"/>
    </source>
</evidence>
<sequence length="51" mass="5919">KDIRDIFTPIHFEVKYELGEHSVLQRDSGDLPSLKPILQQKDEQANVVKNE</sequence>
<comment type="subcellular location">
    <subcellularLocation>
        <location evidence="1">Membrane</location>
        <topology evidence="1">Single-pass type I membrane protein</topology>
    </subcellularLocation>
</comment>
<accession>A0ABD0QID0</accession>
<dbReference type="InterPro" id="IPR013649">
    <property type="entry name" value="Integrin_alpha_Ig-like_1"/>
</dbReference>
<keyword evidence="8" id="KW-1185">Reference proteome</keyword>
<name>A0ABD0QID0_CIRMR</name>
<keyword evidence="2" id="KW-0401">Integrin</keyword>
<dbReference type="GO" id="GO:0007229">
    <property type="term" value="P:integrin-mediated signaling pathway"/>
    <property type="evidence" value="ECO:0007669"/>
    <property type="project" value="UniProtKB-KW"/>
</dbReference>
<dbReference type="GO" id="GO:0016020">
    <property type="term" value="C:membrane"/>
    <property type="evidence" value="ECO:0007669"/>
    <property type="project" value="UniProtKB-SubCell"/>
</dbReference>
<keyword evidence="4" id="KW-0325">Glycoprotein</keyword>
<comment type="caution">
    <text evidence="7">The sequence shown here is derived from an EMBL/GenBank/DDBJ whole genome shotgun (WGS) entry which is preliminary data.</text>
</comment>
<organism evidence="7 8">
    <name type="scientific">Cirrhinus mrigala</name>
    <name type="common">Mrigala</name>
    <dbReference type="NCBI Taxonomy" id="683832"/>
    <lineage>
        <taxon>Eukaryota</taxon>
        <taxon>Metazoa</taxon>
        <taxon>Chordata</taxon>
        <taxon>Craniata</taxon>
        <taxon>Vertebrata</taxon>
        <taxon>Euteleostomi</taxon>
        <taxon>Actinopterygii</taxon>
        <taxon>Neopterygii</taxon>
        <taxon>Teleostei</taxon>
        <taxon>Ostariophysi</taxon>
        <taxon>Cypriniformes</taxon>
        <taxon>Cyprinidae</taxon>
        <taxon>Labeoninae</taxon>
        <taxon>Labeonini</taxon>
        <taxon>Cirrhinus</taxon>
    </lineage>
</organism>
<evidence type="ECO:0000256" key="1">
    <source>
        <dbReference type="ARBA" id="ARBA00004479"/>
    </source>
</evidence>
<dbReference type="Pfam" id="PF08441">
    <property type="entry name" value="Integrin_A_Ig_1"/>
    <property type="match status" value="1"/>
</dbReference>
<proteinExistence type="predicted"/>
<protein>
    <recommendedName>
        <fullName evidence="6">Integrin alpha first immunoglubulin-like domain-containing protein</fullName>
    </recommendedName>
</protein>